<evidence type="ECO:0000256" key="1">
    <source>
        <dbReference type="SAM" id="MobiDB-lite"/>
    </source>
</evidence>
<organism evidence="2 3">
    <name type="scientific">Chryseobacterium taklimakanense</name>
    <dbReference type="NCBI Taxonomy" id="536441"/>
    <lineage>
        <taxon>Bacteria</taxon>
        <taxon>Pseudomonadati</taxon>
        <taxon>Bacteroidota</taxon>
        <taxon>Flavobacteriia</taxon>
        <taxon>Flavobacteriales</taxon>
        <taxon>Weeksellaceae</taxon>
        <taxon>Chryseobacterium group</taxon>
        <taxon>Chryseobacterium</taxon>
    </lineage>
</organism>
<dbReference type="EMBL" id="CP034171">
    <property type="protein sequence ID" value="AZI20837.1"/>
    <property type="molecule type" value="Genomic_DNA"/>
</dbReference>
<evidence type="ECO:0000313" key="3">
    <source>
        <dbReference type="Proteomes" id="UP000282297"/>
    </source>
</evidence>
<dbReference type="Proteomes" id="UP000282297">
    <property type="component" value="Chromosome"/>
</dbReference>
<dbReference type="AlphaFoldDB" id="A0A3G8WMZ2"/>
<proteinExistence type="predicted"/>
<feature type="compositionally biased region" description="Basic and acidic residues" evidence="1">
    <location>
        <begin position="161"/>
        <end position="174"/>
    </location>
</feature>
<feature type="region of interest" description="Disordered" evidence="1">
    <location>
        <begin position="161"/>
        <end position="190"/>
    </location>
</feature>
<protein>
    <submittedName>
        <fullName evidence="2">Transcriptional regulator</fullName>
    </submittedName>
</protein>
<evidence type="ECO:0000313" key="2">
    <source>
        <dbReference type="EMBL" id="AZI20837.1"/>
    </source>
</evidence>
<sequence length="281" mass="32023">MNYIKHLSAFYNRIAEDTTLNPTHISLYMALFQFWNSNRFKNPVSITRSEVMHLSRIGSVATYHRCITYLHDMGFINYLPSYNPLAGSKVFITEFLKPAKARSESSLLTGSLPVSKMERNRSTSSLNIEQLMNPSINIKNSINIKPVNGVIPQPVLSRFKNKDEVKADSSEQKKGFRKKTQSNFRPGENIPPPKSEIQLFFAEKNALAEEAEKFFNHYEANGWQVGGRSRMKNWQAAARNWMLNSGKFNTENIGKMAQVNVQILKPGHLSATVNKSYQDKL</sequence>
<dbReference type="RefSeq" id="WP_124785017.1">
    <property type="nucleotide sequence ID" value="NZ_CP034171.1"/>
</dbReference>
<accession>A0A3G8WMZ2</accession>
<gene>
    <name evidence="2" type="ORF">EIH08_09120</name>
</gene>
<reference evidence="3" key="1">
    <citation type="submission" date="2018-11" db="EMBL/GenBank/DDBJ databases">
        <title>Proposal to divide the Flavobacteriaceae and reorganize its genera based on Amino Acid Identity values calculated from whole genome sequences.</title>
        <authorList>
            <person name="Nicholson A.C."/>
            <person name="Gulvik C.A."/>
            <person name="Whitney A.M."/>
            <person name="Humrighouse B.W."/>
            <person name="Bell M."/>
            <person name="Holmes B."/>
            <person name="Steigerwalt A.B."/>
            <person name="Villarma A."/>
            <person name="Sheth M."/>
            <person name="Batra D."/>
            <person name="Pryor J."/>
            <person name="Bernardet J.-F."/>
            <person name="Hugo C."/>
            <person name="Kampfer P."/>
            <person name="Newman J.D."/>
            <person name="McQuiston J.R."/>
        </authorList>
    </citation>
    <scope>NUCLEOTIDE SEQUENCE [LARGE SCALE GENOMIC DNA]</scope>
    <source>
        <strain evidence="3">H4753</strain>
    </source>
</reference>
<name>A0A3G8WMZ2_9FLAO</name>